<comment type="caution">
    <text evidence="1">The sequence shown here is derived from an EMBL/GenBank/DDBJ whole genome shotgun (WGS) entry which is preliminary data.</text>
</comment>
<gene>
    <name evidence="1" type="ORF">ALP84_00916</name>
</gene>
<name>A0A3M4VFM3_PSECI</name>
<protein>
    <submittedName>
        <fullName evidence="1">Uncharacterized protein</fullName>
    </submittedName>
</protein>
<dbReference type="AlphaFoldDB" id="A0A3M4VFM3"/>
<dbReference type="Proteomes" id="UP000278332">
    <property type="component" value="Unassembled WGS sequence"/>
</dbReference>
<evidence type="ECO:0000313" key="2">
    <source>
        <dbReference type="Proteomes" id="UP000278332"/>
    </source>
</evidence>
<dbReference type="EMBL" id="RBRY01000176">
    <property type="protein sequence ID" value="RMR50620.1"/>
    <property type="molecule type" value="Genomic_DNA"/>
</dbReference>
<proteinExistence type="predicted"/>
<reference evidence="1 2" key="1">
    <citation type="submission" date="2018-08" db="EMBL/GenBank/DDBJ databases">
        <title>Recombination of ecologically and evolutionarily significant loci maintains genetic cohesion in the Pseudomonas syringae species complex.</title>
        <authorList>
            <person name="Dillon M."/>
            <person name="Thakur S."/>
            <person name="Almeida R.N.D."/>
            <person name="Weir B.S."/>
            <person name="Guttman D.S."/>
        </authorList>
    </citation>
    <scope>NUCLEOTIDE SEQUENCE [LARGE SCALE GENOMIC DNA]</scope>
    <source>
        <strain evidence="1 2">ICMP 6917</strain>
    </source>
</reference>
<dbReference type="Pfam" id="PF14441">
    <property type="entry name" value="OTT_1508_deam"/>
    <property type="match status" value="1"/>
</dbReference>
<evidence type="ECO:0000313" key="1">
    <source>
        <dbReference type="EMBL" id="RMR50620.1"/>
    </source>
</evidence>
<accession>A0A3M4VFM3</accession>
<dbReference type="InterPro" id="IPR027796">
    <property type="entry name" value="OTT_1508_deam-like"/>
</dbReference>
<organism evidence="1 2">
    <name type="scientific">Pseudomonas cichorii</name>
    <dbReference type="NCBI Taxonomy" id="36746"/>
    <lineage>
        <taxon>Bacteria</taxon>
        <taxon>Pseudomonadati</taxon>
        <taxon>Pseudomonadota</taxon>
        <taxon>Gammaproteobacteria</taxon>
        <taxon>Pseudomonadales</taxon>
        <taxon>Pseudomonadaceae</taxon>
        <taxon>Pseudomonas</taxon>
    </lineage>
</organism>
<sequence>MVIRYQGGTMSVNALDLMRPNELCYISTIIKAAAATRDWNAALGTRTAGKVQEVQCMRIKDKLFIAGNFDRIDEGELIKSYLASFGVSSRTEFELCMRYSHELLSMDSTRWIAVDKSKETNDAGYPSRKVAVDSHRMPKYSPQDNSVIQGFAEVKPIYLGNTPTHDQIDAILDLIAKPKSTDLTRDKKLSWFLRHFLGVSEATGATKASGQPSGFVKSYADSGEVNIVKSIKDVHAELVLLSFLTKEVLANPVKFNGHTVYLGGSKNACLWCKAWIDNYRKWIKEWFNIKILLPSEYTSGIEAFKRPNGSGAGKRPILEGMPYSGEFAKALFNGAGGGHCADLTALGDTPNNLLAWEE</sequence>